<dbReference type="Pfam" id="PF03739">
    <property type="entry name" value="LptF_LptG"/>
    <property type="match status" value="1"/>
</dbReference>
<accession>A0A9D1M654</accession>
<comment type="caution">
    <text evidence="7">The sequence shown here is derived from an EMBL/GenBank/DDBJ whole genome shotgun (WGS) entry which is preliminary data.</text>
</comment>
<dbReference type="GO" id="GO:0015920">
    <property type="term" value="P:lipopolysaccharide transport"/>
    <property type="evidence" value="ECO:0007669"/>
    <property type="project" value="TreeGrafter"/>
</dbReference>
<evidence type="ECO:0000313" key="8">
    <source>
        <dbReference type="Proteomes" id="UP000824112"/>
    </source>
</evidence>
<evidence type="ECO:0000256" key="6">
    <source>
        <dbReference type="SAM" id="Phobius"/>
    </source>
</evidence>
<feature type="transmembrane region" description="Helical" evidence="6">
    <location>
        <begin position="380"/>
        <end position="399"/>
    </location>
</feature>
<evidence type="ECO:0000313" key="7">
    <source>
        <dbReference type="EMBL" id="HIU54375.1"/>
    </source>
</evidence>
<feature type="transmembrane region" description="Helical" evidence="6">
    <location>
        <begin position="51"/>
        <end position="79"/>
    </location>
</feature>
<dbReference type="AlphaFoldDB" id="A0A9D1M654"/>
<sequence>MFHIKRLNLFILQTFLPVFLMTFFVSLFIVLMQFIWVYADDMIGKGLDIAVLAELFFYVALTLVPTALPLALLLASLIAFGNLGERLELLSMKAAGVSLFQIMKPLIIFVLFVTVGAFFFQNNIMPIAKVKMNVMMISLHQKSPELDIPEGTFYDEISGYNLFVQKKNRKTGMMYNMMIYDNSKGFNNVAVIVADSGKLKFTDDKKYLYLTLYNGETFQNEESSNVRQNTGGYRRETFTLKEMLREFDANFNRMDESILQDHYSGKNIRELKQSADSLSLQMDSLGAEYGKSLQKTGFFNIYRAGGGAAEKYDTLAIERMKPINIDSLYNTLNSQKRQSMVERAISRANKQKEEYEAKSYGVKDQKKNIRRHIVEMHRKFTLSFACLVFFFIGAPLGAIIRKGGLGMPVVVSIVFYIIYYIIDNSGYKMSRDGVWTSWSGVWLSSFALLPIGIFLTYKAVNDSDVFNADAYFNLLKKLFGRQ</sequence>
<evidence type="ECO:0000256" key="3">
    <source>
        <dbReference type="ARBA" id="ARBA00022692"/>
    </source>
</evidence>
<evidence type="ECO:0000256" key="1">
    <source>
        <dbReference type="ARBA" id="ARBA00004651"/>
    </source>
</evidence>
<dbReference type="GO" id="GO:0043190">
    <property type="term" value="C:ATP-binding cassette (ABC) transporter complex"/>
    <property type="evidence" value="ECO:0007669"/>
    <property type="project" value="TreeGrafter"/>
</dbReference>
<dbReference type="PANTHER" id="PTHR33529:SF6">
    <property type="entry name" value="YJGP_YJGQ FAMILY PERMEASE"/>
    <property type="match status" value="1"/>
</dbReference>
<comment type="subcellular location">
    <subcellularLocation>
        <location evidence="1">Cell membrane</location>
        <topology evidence="1">Multi-pass membrane protein</topology>
    </subcellularLocation>
</comment>
<organism evidence="7 8">
    <name type="scientific">Candidatus Gallibacteroides avistercoris</name>
    <dbReference type="NCBI Taxonomy" id="2840833"/>
    <lineage>
        <taxon>Bacteria</taxon>
        <taxon>Pseudomonadati</taxon>
        <taxon>Bacteroidota</taxon>
        <taxon>Bacteroidia</taxon>
        <taxon>Bacteroidales</taxon>
        <taxon>Bacteroidaceae</taxon>
        <taxon>Bacteroidaceae incertae sedis</taxon>
        <taxon>Candidatus Gallibacteroides</taxon>
    </lineage>
</organism>
<feature type="transmembrane region" description="Helical" evidence="6">
    <location>
        <begin position="405"/>
        <end position="422"/>
    </location>
</feature>
<gene>
    <name evidence="7" type="ORF">IAB03_01045</name>
</gene>
<proteinExistence type="predicted"/>
<dbReference type="EMBL" id="DVNA01000023">
    <property type="protein sequence ID" value="HIU54375.1"/>
    <property type="molecule type" value="Genomic_DNA"/>
</dbReference>
<dbReference type="PANTHER" id="PTHR33529">
    <property type="entry name" value="SLR0882 PROTEIN-RELATED"/>
    <property type="match status" value="1"/>
</dbReference>
<name>A0A9D1M654_9BACT</name>
<reference evidence="7" key="1">
    <citation type="submission" date="2020-10" db="EMBL/GenBank/DDBJ databases">
        <authorList>
            <person name="Gilroy R."/>
        </authorList>
    </citation>
    <scope>NUCLEOTIDE SEQUENCE</scope>
    <source>
        <strain evidence="7">CHK158-818</strain>
    </source>
</reference>
<evidence type="ECO:0000256" key="5">
    <source>
        <dbReference type="ARBA" id="ARBA00023136"/>
    </source>
</evidence>
<evidence type="ECO:0000256" key="2">
    <source>
        <dbReference type="ARBA" id="ARBA00022475"/>
    </source>
</evidence>
<protein>
    <submittedName>
        <fullName evidence="7">LptF/LptG family permease</fullName>
    </submittedName>
</protein>
<evidence type="ECO:0000256" key="4">
    <source>
        <dbReference type="ARBA" id="ARBA00022989"/>
    </source>
</evidence>
<keyword evidence="5 6" id="KW-0472">Membrane</keyword>
<keyword evidence="3 6" id="KW-0812">Transmembrane</keyword>
<dbReference type="InterPro" id="IPR005495">
    <property type="entry name" value="LptG/LptF_permease"/>
</dbReference>
<dbReference type="Proteomes" id="UP000824112">
    <property type="component" value="Unassembled WGS sequence"/>
</dbReference>
<keyword evidence="4 6" id="KW-1133">Transmembrane helix</keyword>
<feature type="non-terminal residue" evidence="7">
    <location>
        <position position="482"/>
    </location>
</feature>
<feature type="transmembrane region" description="Helical" evidence="6">
    <location>
        <begin position="99"/>
        <end position="120"/>
    </location>
</feature>
<feature type="transmembrane region" description="Helical" evidence="6">
    <location>
        <begin position="15"/>
        <end position="39"/>
    </location>
</feature>
<feature type="transmembrane region" description="Helical" evidence="6">
    <location>
        <begin position="434"/>
        <end position="457"/>
    </location>
</feature>
<keyword evidence="2" id="KW-1003">Cell membrane</keyword>
<reference evidence="7" key="2">
    <citation type="journal article" date="2021" name="PeerJ">
        <title>Extensive microbial diversity within the chicken gut microbiome revealed by metagenomics and culture.</title>
        <authorList>
            <person name="Gilroy R."/>
            <person name="Ravi A."/>
            <person name="Getino M."/>
            <person name="Pursley I."/>
            <person name="Horton D.L."/>
            <person name="Alikhan N.F."/>
            <person name="Baker D."/>
            <person name="Gharbi K."/>
            <person name="Hall N."/>
            <person name="Watson M."/>
            <person name="Adriaenssens E.M."/>
            <person name="Foster-Nyarko E."/>
            <person name="Jarju S."/>
            <person name="Secka A."/>
            <person name="Antonio M."/>
            <person name="Oren A."/>
            <person name="Chaudhuri R.R."/>
            <person name="La Ragione R."/>
            <person name="Hildebrand F."/>
            <person name="Pallen M.J."/>
        </authorList>
    </citation>
    <scope>NUCLEOTIDE SEQUENCE</scope>
    <source>
        <strain evidence="7">CHK158-818</strain>
    </source>
</reference>